<protein>
    <recommendedName>
        <fullName evidence="3">Peptide/nickel transport system substrate-binding protein</fullName>
    </recommendedName>
</protein>
<evidence type="ECO:0008006" key="3">
    <source>
        <dbReference type="Google" id="ProtNLM"/>
    </source>
</evidence>
<sequence>MIRQRNSRAETVDLGRPPVLPEFRCFYRPRAHRLDSHARRLTTRPCVYGTVGVCNDPAFLEQILTTAGAQNASHGYDNPKIKELLDSAKRAADPTERKKLYRQLGELVLTEAPIVGLAWRSQAYGYKKAVTGFSNIPGFLTFESGYTLAGTAKA</sequence>
<comment type="caution">
    <text evidence="1">The sequence shown here is derived from an EMBL/GenBank/DDBJ whole genome shotgun (WGS) entry which is preliminary data.</text>
</comment>
<dbReference type="SUPFAM" id="SSF53850">
    <property type="entry name" value="Periplasmic binding protein-like II"/>
    <property type="match status" value="1"/>
</dbReference>
<dbReference type="AlphaFoldDB" id="A0A562IIS1"/>
<evidence type="ECO:0000313" key="2">
    <source>
        <dbReference type="Proteomes" id="UP000319825"/>
    </source>
</evidence>
<reference evidence="1 2" key="1">
    <citation type="submission" date="2019-07" db="EMBL/GenBank/DDBJ databases">
        <title>R&amp;d 2014.</title>
        <authorList>
            <person name="Klenk H.-P."/>
        </authorList>
    </citation>
    <scope>NUCLEOTIDE SEQUENCE [LARGE SCALE GENOMIC DNA]</scope>
    <source>
        <strain evidence="1 2">DSM 43868</strain>
    </source>
</reference>
<dbReference type="Gene3D" id="3.10.105.10">
    <property type="entry name" value="Dipeptide-binding Protein, Domain 3"/>
    <property type="match status" value="1"/>
</dbReference>
<dbReference type="Proteomes" id="UP000319825">
    <property type="component" value="Unassembled WGS sequence"/>
</dbReference>
<gene>
    <name evidence="1" type="ORF">JD77_05618</name>
</gene>
<dbReference type="EMBL" id="VLKE01000001">
    <property type="protein sequence ID" value="TWH70593.1"/>
    <property type="molecule type" value="Genomic_DNA"/>
</dbReference>
<evidence type="ECO:0000313" key="1">
    <source>
        <dbReference type="EMBL" id="TWH70593.1"/>
    </source>
</evidence>
<keyword evidence="2" id="KW-1185">Reference proteome</keyword>
<organism evidence="1 2">
    <name type="scientific">Micromonospora olivasterospora</name>
    <dbReference type="NCBI Taxonomy" id="1880"/>
    <lineage>
        <taxon>Bacteria</taxon>
        <taxon>Bacillati</taxon>
        <taxon>Actinomycetota</taxon>
        <taxon>Actinomycetes</taxon>
        <taxon>Micromonosporales</taxon>
        <taxon>Micromonosporaceae</taxon>
        <taxon>Micromonospora</taxon>
    </lineage>
</organism>
<dbReference type="Gene3D" id="3.40.190.10">
    <property type="entry name" value="Periplasmic binding protein-like II"/>
    <property type="match status" value="1"/>
</dbReference>
<accession>A0A562IIS1</accession>
<proteinExistence type="predicted"/>
<name>A0A562IIS1_MICOL</name>